<dbReference type="Proteomes" id="UP000288805">
    <property type="component" value="Unassembled WGS sequence"/>
</dbReference>
<dbReference type="EMBL" id="QGNW01000551">
    <property type="protein sequence ID" value="RVW68074.1"/>
    <property type="molecule type" value="Genomic_DNA"/>
</dbReference>
<comment type="caution">
    <text evidence="2">The sequence shown here is derived from an EMBL/GenBank/DDBJ whole genome shotgun (WGS) entry which is preliminary data.</text>
</comment>
<evidence type="ECO:0000256" key="1">
    <source>
        <dbReference type="SAM" id="MobiDB-lite"/>
    </source>
</evidence>
<proteinExistence type="predicted"/>
<name>A0A438G7D1_VITVI</name>
<feature type="compositionally biased region" description="Polar residues" evidence="1">
    <location>
        <begin position="47"/>
        <end position="62"/>
    </location>
</feature>
<protein>
    <submittedName>
        <fullName evidence="2">Uncharacterized protein</fullName>
    </submittedName>
</protein>
<accession>A0A438G7D1</accession>
<organism evidence="2 3">
    <name type="scientific">Vitis vinifera</name>
    <name type="common">Grape</name>
    <dbReference type="NCBI Taxonomy" id="29760"/>
    <lineage>
        <taxon>Eukaryota</taxon>
        <taxon>Viridiplantae</taxon>
        <taxon>Streptophyta</taxon>
        <taxon>Embryophyta</taxon>
        <taxon>Tracheophyta</taxon>
        <taxon>Spermatophyta</taxon>
        <taxon>Magnoliopsida</taxon>
        <taxon>eudicotyledons</taxon>
        <taxon>Gunneridae</taxon>
        <taxon>Pentapetalae</taxon>
        <taxon>rosids</taxon>
        <taxon>Vitales</taxon>
        <taxon>Vitaceae</taxon>
        <taxon>Viteae</taxon>
        <taxon>Vitis</taxon>
    </lineage>
</organism>
<feature type="region of interest" description="Disordered" evidence="1">
    <location>
        <begin position="120"/>
        <end position="145"/>
    </location>
</feature>
<evidence type="ECO:0000313" key="3">
    <source>
        <dbReference type="Proteomes" id="UP000288805"/>
    </source>
</evidence>
<evidence type="ECO:0000313" key="2">
    <source>
        <dbReference type="EMBL" id="RVW68074.1"/>
    </source>
</evidence>
<dbReference type="AlphaFoldDB" id="A0A438G7D1"/>
<feature type="region of interest" description="Disordered" evidence="1">
    <location>
        <begin position="1"/>
        <end position="62"/>
    </location>
</feature>
<reference evidence="2 3" key="1">
    <citation type="journal article" date="2018" name="PLoS Genet.">
        <title>Population sequencing reveals clonal diversity and ancestral inbreeding in the grapevine cultivar Chardonnay.</title>
        <authorList>
            <person name="Roach M.J."/>
            <person name="Johnson D.L."/>
            <person name="Bohlmann J."/>
            <person name="van Vuuren H.J."/>
            <person name="Jones S.J."/>
            <person name="Pretorius I.S."/>
            <person name="Schmidt S.A."/>
            <person name="Borneman A.R."/>
        </authorList>
    </citation>
    <scope>NUCLEOTIDE SEQUENCE [LARGE SCALE GENOMIC DNA]</scope>
    <source>
        <strain evidence="3">cv. Chardonnay</strain>
        <tissue evidence="2">Leaf</tissue>
    </source>
</reference>
<sequence>MQSSHRSTAHETPADTRAPAPAVPSAEPIPEVAPSASPATPQPSPVFSATSQPSSSAEPRTTISISEYRALCHTLQTLTTSQSTLTQEMAALRAHQEQIIATQTQHTAILRQIQSHLGIPSAPQHQMPAPLEPTEPTPGDTQTST</sequence>
<gene>
    <name evidence="2" type="ORF">CK203_064583</name>
</gene>